<gene>
    <name evidence="5" type="ORF">BO71DRAFT_360226</name>
</gene>
<evidence type="ECO:0000256" key="2">
    <source>
        <dbReference type="ARBA" id="ARBA00035112"/>
    </source>
</evidence>
<dbReference type="VEuPathDB" id="FungiDB:BO71DRAFT_360226"/>
<dbReference type="GO" id="GO:0043386">
    <property type="term" value="P:mycotoxin biosynthetic process"/>
    <property type="evidence" value="ECO:0007669"/>
    <property type="project" value="InterPro"/>
</dbReference>
<comment type="similarity">
    <text evidence="2">Belongs to the ustYa family.</text>
</comment>
<evidence type="ECO:0008006" key="7">
    <source>
        <dbReference type="Google" id="ProtNLM"/>
    </source>
</evidence>
<evidence type="ECO:0000256" key="1">
    <source>
        <dbReference type="ARBA" id="ARBA00004685"/>
    </source>
</evidence>
<feature type="region of interest" description="Disordered" evidence="3">
    <location>
        <begin position="1"/>
        <end position="21"/>
    </location>
</feature>
<feature type="transmembrane region" description="Helical" evidence="4">
    <location>
        <begin position="35"/>
        <end position="55"/>
    </location>
</feature>
<proteinExistence type="inferred from homology"/>
<dbReference type="EMBL" id="KZ825959">
    <property type="protein sequence ID" value="PYH91016.1"/>
    <property type="molecule type" value="Genomic_DNA"/>
</dbReference>
<sequence>MASPEYQLLNAKPDAKDDRGSSSYKQWFRFLRTDLYLIVIHTILLTLSVALLLSIRRNIPDQVKDDLCNQTLSLEGEHASQLNFPGLPGYHPGRYIVQRFSNDPHSLYRGPPSNETDKAWDRIVKVGPFNITMNASGSNQTPDNPQPQMANLAVFHQLHCLKTLWQYTYFDYYKSRNEIFTKSETEIHKHLDHCVDYLRQALMCQTDMSIIPLHSVEGHDLSVPSYDVPRTCRDFEGARAWVLEHEVDLEED</sequence>
<organism evidence="5 6">
    <name type="scientific">Aspergillus ellipticus CBS 707.79</name>
    <dbReference type="NCBI Taxonomy" id="1448320"/>
    <lineage>
        <taxon>Eukaryota</taxon>
        <taxon>Fungi</taxon>
        <taxon>Dikarya</taxon>
        <taxon>Ascomycota</taxon>
        <taxon>Pezizomycotina</taxon>
        <taxon>Eurotiomycetes</taxon>
        <taxon>Eurotiomycetidae</taxon>
        <taxon>Eurotiales</taxon>
        <taxon>Aspergillaceae</taxon>
        <taxon>Aspergillus</taxon>
        <taxon>Aspergillus subgen. Circumdati</taxon>
    </lineage>
</organism>
<reference evidence="5 6" key="1">
    <citation type="submission" date="2018-02" db="EMBL/GenBank/DDBJ databases">
        <title>The genomes of Aspergillus section Nigri reveals drivers in fungal speciation.</title>
        <authorList>
            <consortium name="DOE Joint Genome Institute"/>
            <person name="Vesth T.C."/>
            <person name="Nybo J."/>
            <person name="Theobald S."/>
            <person name="Brandl J."/>
            <person name="Frisvad J.C."/>
            <person name="Nielsen K.F."/>
            <person name="Lyhne E.K."/>
            <person name="Kogle M.E."/>
            <person name="Kuo A."/>
            <person name="Riley R."/>
            <person name="Clum A."/>
            <person name="Nolan M."/>
            <person name="Lipzen A."/>
            <person name="Salamov A."/>
            <person name="Henrissat B."/>
            <person name="Wiebenga A."/>
            <person name="De vries R.P."/>
            <person name="Grigoriev I.V."/>
            <person name="Mortensen U.H."/>
            <person name="Andersen M.R."/>
            <person name="Baker S.E."/>
        </authorList>
    </citation>
    <scope>NUCLEOTIDE SEQUENCE [LARGE SCALE GENOMIC DNA]</scope>
    <source>
        <strain evidence="5 6">CBS 707.79</strain>
    </source>
</reference>
<keyword evidence="4" id="KW-0812">Transmembrane</keyword>
<keyword evidence="4" id="KW-1133">Transmembrane helix</keyword>
<name>A0A319D0H2_9EURO</name>
<evidence type="ECO:0000313" key="6">
    <source>
        <dbReference type="Proteomes" id="UP000247810"/>
    </source>
</evidence>
<evidence type="ECO:0000313" key="5">
    <source>
        <dbReference type="EMBL" id="PYH91016.1"/>
    </source>
</evidence>
<dbReference type="PANTHER" id="PTHR33365">
    <property type="entry name" value="YALI0B05434P"/>
    <property type="match status" value="1"/>
</dbReference>
<keyword evidence="4" id="KW-0472">Membrane</keyword>
<dbReference type="AlphaFoldDB" id="A0A319D0H2"/>
<dbReference type="Pfam" id="PF11807">
    <property type="entry name" value="UstYa"/>
    <property type="match status" value="1"/>
</dbReference>
<dbReference type="PANTHER" id="PTHR33365:SF4">
    <property type="entry name" value="CYCLOCHLOROTINE BIOSYNTHESIS PROTEIN O"/>
    <property type="match status" value="1"/>
</dbReference>
<dbReference type="Proteomes" id="UP000247810">
    <property type="component" value="Unassembled WGS sequence"/>
</dbReference>
<dbReference type="OrthoDB" id="3687641at2759"/>
<dbReference type="STRING" id="1448320.A0A319D0H2"/>
<comment type="pathway">
    <text evidence="1">Mycotoxin biosynthesis.</text>
</comment>
<keyword evidence="6" id="KW-1185">Reference proteome</keyword>
<accession>A0A319D0H2</accession>
<evidence type="ECO:0000256" key="3">
    <source>
        <dbReference type="SAM" id="MobiDB-lite"/>
    </source>
</evidence>
<protein>
    <recommendedName>
        <fullName evidence="7">Tat pathway signal sequence</fullName>
    </recommendedName>
</protein>
<evidence type="ECO:0000256" key="4">
    <source>
        <dbReference type="SAM" id="Phobius"/>
    </source>
</evidence>
<dbReference type="InterPro" id="IPR021765">
    <property type="entry name" value="UstYa-like"/>
</dbReference>